<dbReference type="STRING" id="576137.A0A1L7X335"/>
<protein>
    <recommendedName>
        <fullName evidence="3">Heterokaryon incompatibility domain-containing protein</fullName>
    </recommendedName>
</protein>
<sequence length="408" mass="46479">MATVYGNAYLVIAATKADGSQAGPFSQTAPDLRGRILRYSHREEHFSFVIRPAFRHLELLNEESFPLLTRAWAFQERLLPGRIVHFSANDLVWQCHRRTDCECEASLFGNSIFKRVSGKRSVASKVEDDDWAKDKLYSFRDRWNTVVEEYSTLKLTHSTDFLPALSGLARQMQTQGRGVYHASVWEDSLIADLLWETDTPSPKRAKLWRAPTWSWASVEGSIRIPMNWWSKADYLLLKPEADKIFYKSLRAGTQIATSDPTGKILYGTLKVCGQLKTATLHRISWKPRRIKPSIAVGWKPKSNEVETCNLMMQGPEGNLLPQQSTNFKQDYDIWAEHGSTEGLLQVFCLRMPMMVKYPSYYESLFILVAVEPLGKHVYERVGIAVQMVGYDSEVKDPETKLGPDAFAS</sequence>
<evidence type="ECO:0000313" key="2">
    <source>
        <dbReference type="Proteomes" id="UP000184330"/>
    </source>
</evidence>
<proteinExistence type="predicted"/>
<evidence type="ECO:0008006" key="3">
    <source>
        <dbReference type="Google" id="ProtNLM"/>
    </source>
</evidence>
<dbReference type="OrthoDB" id="5125733at2759"/>
<dbReference type="AlphaFoldDB" id="A0A1L7X335"/>
<gene>
    <name evidence="1" type="ORF">PAC_09315</name>
</gene>
<organism evidence="1 2">
    <name type="scientific">Phialocephala subalpina</name>
    <dbReference type="NCBI Taxonomy" id="576137"/>
    <lineage>
        <taxon>Eukaryota</taxon>
        <taxon>Fungi</taxon>
        <taxon>Dikarya</taxon>
        <taxon>Ascomycota</taxon>
        <taxon>Pezizomycotina</taxon>
        <taxon>Leotiomycetes</taxon>
        <taxon>Helotiales</taxon>
        <taxon>Mollisiaceae</taxon>
        <taxon>Phialocephala</taxon>
        <taxon>Phialocephala fortinii species complex</taxon>
    </lineage>
</organism>
<dbReference type="EMBL" id="FJOG01000014">
    <property type="protein sequence ID" value="CZR59423.1"/>
    <property type="molecule type" value="Genomic_DNA"/>
</dbReference>
<reference evidence="1 2" key="1">
    <citation type="submission" date="2016-03" db="EMBL/GenBank/DDBJ databases">
        <authorList>
            <person name="Ploux O."/>
        </authorList>
    </citation>
    <scope>NUCLEOTIDE SEQUENCE [LARGE SCALE GENOMIC DNA]</scope>
    <source>
        <strain evidence="1 2">UAMH 11012</strain>
    </source>
</reference>
<dbReference type="PANTHER" id="PTHR33112">
    <property type="entry name" value="DOMAIN PROTEIN, PUTATIVE-RELATED"/>
    <property type="match status" value="1"/>
</dbReference>
<keyword evidence="2" id="KW-1185">Reference proteome</keyword>
<evidence type="ECO:0000313" key="1">
    <source>
        <dbReference type="EMBL" id="CZR59423.1"/>
    </source>
</evidence>
<accession>A0A1L7X335</accession>
<dbReference type="PANTHER" id="PTHR33112:SF13">
    <property type="entry name" value="HETEROKARYON INCOMPATIBILITY DOMAIN-CONTAINING PROTEIN"/>
    <property type="match status" value="1"/>
</dbReference>
<dbReference type="Proteomes" id="UP000184330">
    <property type="component" value="Unassembled WGS sequence"/>
</dbReference>
<name>A0A1L7X335_9HELO</name>